<organism evidence="9 10">
    <name type="scientific">Trichoderma guizhouense</name>
    <dbReference type="NCBI Taxonomy" id="1491466"/>
    <lineage>
        <taxon>Eukaryota</taxon>
        <taxon>Fungi</taxon>
        <taxon>Dikarya</taxon>
        <taxon>Ascomycota</taxon>
        <taxon>Pezizomycotina</taxon>
        <taxon>Sordariomycetes</taxon>
        <taxon>Hypocreomycetidae</taxon>
        <taxon>Hypocreales</taxon>
        <taxon>Hypocreaceae</taxon>
        <taxon>Trichoderma</taxon>
    </lineage>
</organism>
<dbReference type="Gene3D" id="3.40.50.720">
    <property type="entry name" value="NAD(P)-binding Rossmann-like Domain"/>
    <property type="match status" value="1"/>
</dbReference>
<dbReference type="InterPro" id="IPR023209">
    <property type="entry name" value="DAO"/>
</dbReference>
<dbReference type="PROSITE" id="PS00677">
    <property type="entry name" value="DAO"/>
    <property type="match status" value="1"/>
</dbReference>
<reference evidence="9 10" key="1">
    <citation type="submission" date="2016-04" db="EMBL/GenBank/DDBJ databases">
        <title>Multiple horizontal gene transfer events from other fungi enriched the ability of the initially mycotrophic fungus Trichoderma (Ascomycota) to feed on dead plant biomass.</title>
        <authorList>
            <person name="Atanasova L."/>
            <person name="Chenthamara K."/>
            <person name="Zhang J."/>
            <person name="Grujic M."/>
            <person name="Henrissat B."/>
            <person name="Kuo A."/>
            <person name="Aertz A."/>
            <person name="Salamov A."/>
            <person name="Lipzen A."/>
            <person name="Labutti K."/>
            <person name="Barry K."/>
            <person name="Miao Y."/>
            <person name="Rahimi M.J."/>
            <person name="Shen Q."/>
            <person name="Grigoriev I.V."/>
            <person name="Kubicek C.P."/>
            <person name="Druzhinina I.S."/>
        </authorList>
    </citation>
    <scope>NUCLEOTIDE SEQUENCE [LARGE SCALE GENOMIC DNA]</scope>
    <source>
        <strain evidence="9 10">NJAU 4742</strain>
    </source>
</reference>
<feature type="transmembrane region" description="Helical" evidence="7">
    <location>
        <begin position="18"/>
        <end position="35"/>
    </location>
</feature>
<evidence type="ECO:0000256" key="6">
    <source>
        <dbReference type="PIRSR" id="PIRSR000189-1"/>
    </source>
</evidence>
<dbReference type="GO" id="GO:0003884">
    <property type="term" value="F:D-amino-acid oxidase activity"/>
    <property type="evidence" value="ECO:0007669"/>
    <property type="project" value="InterPro"/>
</dbReference>
<comment type="similarity">
    <text evidence="2">Belongs to the DAMOX/DASOX family.</text>
</comment>
<gene>
    <name evidence="9" type="ORF">A0O28_0110030</name>
</gene>
<feature type="binding site" evidence="6">
    <location>
        <position position="198"/>
    </location>
    <ligand>
        <name>FAD</name>
        <dbReference type="ChEBI" id="CHEBI:57692"/>
    </ligand>
</feature>
<dbReference type="Proteomes" id="UP000191004">
    <property type="component" value="Unassembled WGS sequence"/>
</dbReference>
<dbReference type="OrthoDB" id="2015447at2759"/>
<dbReference type="GO" id="GO:0071949">
    <property type="term" value="F:FAD binding"/>
    <property type="evidence" value="ECO:0007669"/>
    <property type="project" value="InterPro"/>
</dbReference>
<feature type="binding site" evidence="6">
    <location>
        <position position="302"/>
    </location>
    <ligand>
        <name>D-dopa</name>
        <dbReference type="ChEBI" id="CHEBI:149689"/>
    </ligand>
</feature>
<evidence type="ECO:0000256" key="7">
    <source>
        <dbReference type="SAM" id="Phobius"/>
    </source>
</evidence>
<keyword evidence="7" id="KW-0472">Membrane</keyword>
<feature type="binding site" evidence="6">
    <location>
        <begin position="60"/>
        <end position="61"/>
    </location>
    <ligand>
        <name>FAD</name>
        <dbReference type="ChEBI" id="CHEBI:57692"/>
    </ligand>
</feature>
<feature type="binding site" evidence="6">
    <location>
        <position position="333"/>
    </location>
    <ligand>
        <name>D-dopa</name>
        <dbReference type="ChEBI" id="CHEBI:149689"/>
    </ligand>
</feature>
<dbReference type="InterPro" id="IPR006076">
    <property type="entry name" value="FAD-dep_OxRdtase"/>
</dbReference>
<keyword evidence="4 6" id="KW-0274">FAD</keyword>
<dbReference type="GO" id="GO:0019478">
    <property type="term" value="P:D-amino acid catabolic process"/>
    <property type="evidence" value="ECO:0007669"/>
    <property type="project" value="TreeGrafter"/>
</dbReference>
<evidence type="ECO:0000313" key="10">
    <source>
        <dbReference type="Proteomes" id="UP000191004"/>
    </source>
</evidence>
<dbReference type="AlphaFoldDB" id="A0A1T3C570"/>
<keyword evidence="10" id="KW-1185">Reference proteome</keyword>
<comment type="caution">
    <text evidence="9">The sequence shown here is derived from an EMBL/GenBank/DDBJ whole genome shotgun (WGS) entry which is preliminary data.</text>
</comment>
<feature type="binding site" evidence="6">
    <location>
        <position position="235"/>
    </location>
    <ligand>
        <name>D-dopa</name>
        <dbReference type="ChEBI" id="CHEBI:149689"/>
    </ligand>
</feature>
<dbReference type="Pfam" id="PF01266">
    <property type="entry name" value="DAO"/>
    <property type="match status" value="1"/>
</dbReference>
<evidence type="ECO:0000256" key="4">
    <source>
        <dbReference type="ARBA" id="ARBA00022827"/>
    </source>
</evidence>
<dbReference type="SUPFAM" id="SSF54373">
    <property type="entry name" value="FAD-linked reductases, C-terminal domain"/>
    <property type="match status" value="1"/>
</dbReference>
<feature type="domain" description="FAD dependent oxidoreductase" evidence="8">
    <location>
        <begin position="19"/>
        <end position="344"/>
    </location>
</feature>
<comment type="cofactor">
    <cofactor evidence="1 6">
        <name>FAD</name>
        <dbReference type="ChEBI" id="CHEBI:57692"/>
    </cofactor>
</comment>
<feature type="binding site" evidence="6">
    <location>
        <position position="242"/>
    </location>
    <ligand>
        <name>D-dopa</name>
        <dbReference type="ChEBI" id="CHEBI:149689"/>
    </ligand>
</feature>
<proteinExistence type="inferred from homology"/>
<dbReference type="Gene3D" id="3.30.9.10">
    <property type="entry name" value="D-Amino Acid Oxidase, subunit A, domain 2"/>
    <property type="match status" value="1"/>
</dbReference>
<sequence>MAAVTNSYMMASSNLNDSIVIVGAGIIGLNVALVLSEKGHGRSITVVAEHFPGDTSLYYTSPWAGCNFSAISGTDDNALRWDSLGYTHLSKLATERPEESYVHWTPSFELWDEDVPSDKIQHMSGYLKDFRVLSDAELSDGVKFGVSFTTLSVNAPEHIKYLYKRLQDQYGVRFLRQKLPSIQAAYASPSTKIVFNCTGLASATLPGVEDPKCYPTRGQVVLARGPHIRTNMMRHGKDYETYVIPRPGSNGNVILGGYMQKGISDGSTYDSEVKSILARTRDLSSEIRQKEPEVLAVFAGLRPSREGGARVDRDEITVEGQKRVLVHNYGAGGTGFQAGYGMAVESVAMVKDMLRDIACEIPQARL</sequence>
<name>A0A1T3C570_9HYPO</name>
<evidence type="ECO:0000256" key="3">
    <source>
        <dbReference type="ARBA" id="ARBA00022630"/>
    </source>
</evidence>
<keyword evidence="7" id="KW-1133">Transmembrane helix</keyword>
<keyword evidence="3" id="KW-0285">Flavoprotein</keyword>
<dbReference type="PIRSF" id="PIRSF000189">
    <property type="entry name" value="D-aa_oxidase"/>
    <property type="match status" value="1"/>
</dbReference>
<accession>A0A1T3C570</accession>
<evidence type="ECO:0000256" key="5">
    <source>
        <dbReference type="ARBA" id="ARBA00023002"/>
    </source>
</evidence>
<evidence type="ECO:0000256" key="1">
    <source>
        <dbReference type="ARBA" id="ARBA00001974"/>
    </source>
</evidence>
<evidence type="ECO:0000259" key="8">
    <source>
        <dbReference type="Pfam" id="PF01266"/>
    </source>
</evidence>
<dbReference type="GO" id="GO:0005737">
    <property type="term" value="C:cytoplasm"/>
    <property type="evidence" value="ECO:0007669"/>
    <property type="project" value="TreeGrafter"/>
</dbReference>
<evidence type="ECO:0000313" key="9">
    <source>
        <dbReference type="EMBL" id="OPB36227.1"/>
    </source>
</evidence>
<dbReference type="InterPro" id="IPR006181">
    <property type="entry name" value="D-amino_acid_oxidase_CS"/>
</dbReference>
<protein>
    <submittedName>
        <fullName evidence="9">D-aspartate oxidase</fullName>
    </submittedName>
</protein>
<dbReference type="PANTHER" id="PTHR11530:SF11">
    <property type="entry name" value="D-ASPARTATE OXIDASE"/>
    <property type="match status" value="1"/>
</dbReference>
<keyword evidence="7" id="KW-0812">Transmembrane</keyword>
<dbReference type="SUPFAM" id="SSF51971">
    <property type="entry name" value="Nucleotide-binding domain"/>
    <property type="match status" value="1"/>
</dbReference>
<dbReference type="PANTHER" id="PTHR11530">
    <property type="entry name" value="D-AMINO ACID OXIDASE"/>
    <property type="match status" value="1"/>
</dbReference>
<evidence type="ECO:0000256" key="2">
    <source>
        <dbReference type="ARBA" id="ARBA00006730"/>
    </source>
</evidence>
<keyword evidence="5" id="KW-0560">Oxidoreductase</keyword>
<dbReference type="EMBL" id="LVVK01000026">
    <property type="protein sequence ID" value="OPB36227.1"/>
    <property type="molecule type" value="Genomic_DNA"/>
</dbReference>